<organism evidence="8 9">
    <name type="scientific">Araneus ventricosus</name>
    <name type="common">Orbweaver spider</name>
    <name type="synonym">Epeira ventricosa</name>
    <dbReference type="NCBI Taxonomy" id="182803"/>
    <lineage>
        <taxon>Eukaryota</taxon>
        <taxon>Metazoa</taxon>
        <taxon>Ecdysozoa</taxon>
        <taxon>Arthropoda</taxon>
        <taxon>Chelicerata</taxon>
        <taxon>Arachnida</taxon>
        <taxon>Araneae</taxon>
        <taxon>Araneomorphae</taxon>
        <taxon>Entelegynae</taxon>
        <taxon>Araneoidea</taxon>
        <taxon>Araneidae</taxon>
        <taxon>Araneus</taxon>
    </lineage>
</organism>
<evidence type="ECO:0000313" key="8">
    <source>
        <dbReference type="EMBL" id="GBM44500.1"/>
    </source>
</evidence>
<dbReference type="InterPro" id="IPR014015">
    <property type="entry name" value="Helicase_SF3_DNA-vir"/>
</dbReference>
<dbReference type="SUPFAM" id="SSF52540">
    <property type="entry name" value="P-loop containing nucleoside triphosphate hydrolases"/>
    <property type="match status" value="1"/>
</dbReference>
<dbReference type="PROSITE" id="PS51206">
    <property type="entry name" value="SF3_HELICASE_1"/>
    <property type="match status" value="1"/>
</dbReference>
<feature type="region of interest" description="Disordered" evidence="5">
    <location>
        <begin position="30"/>
        <end position="63"/>
    </location>
</feature>
<dbReference type="InterPro" id="IPR027417">
    <property type="entry name" value="P-loop_NTPase"/>
</dbReference>
<dbReference type="Proteomes" id="UP000499080">
    <property type="component" value="Unassembled WGS sequence"/>
</dbReference>
<reference evidence="8 9" key="1">
    <citation type="journal article" date="2019" name="Sci. Rep.">
        <title>Orb-weaving spider Araneus ventricosus genome elucidates the spidroin gene catalogue.</title>
        <authorList>
            <person name="Kono N."/>
            <person name="Nakamura H."/>
            <person name="Ohtoshi R."/>
            <person name="Moran D.A.P."/>
            <person name="Shinohara A."/>
            <person name="Yoshida Y."/>
            <person name="Fujiwara M."/>
            <person name="Mori M."/>
            <person name="Tomita M."/>
            <person name="Arakawa K."/>
        </authorList>
    </citation>
    <scope>NUCLEOTIDE SEQUENCE [LARGE SCALE GENOMIC DNA]</scope>
</reference>
<evidence type="ECO:0000259" key="6">
    <source>
        <dbReference type="PROSITE" id="PS51206"/>
    </source>
</evidence>
<dbReference type="Gene3D" id="3.40.50.300">
    <property type="entry name" value="P-loop containing nucleotide triphosphate hydrolases"/>
    <property type="match status" value="1"/>
</dbReference>
<comment type="caution">
    <text evidence="8">The sequence shown here is derived from an EMBL/GenBank/DDBJ whole genome shotgun (WGS) entry which is preliminary data.</text>
</comment>
<evidence type="ECO:0000259" key="7">
    <source>
        <dbReference type="PROSITE" id="PS51341"/>
    </source>
</evidence>
<dbReference type="OrthoDB" id="6437780at2759"/>
<proteinExistence type="predicted"/>
<feature type="compositionally biased region" description="Polar residues" evidence="5">
    <location>
        <begin position="36"/>
        <end position="45"/>
    </location>
</feature>
<evidence type="ECO:0000256" key="5">
    <source>
        <dbReference type="SAM" id="MobiDB-lite"/>
    </source>
</evidence>
<evidence type="ECO:0000256" key="4">
    <source>
        <dbReference type="ARBA" id="ARBA00022840"/>
    </source>
</evidence>
<dbReference type="GO" id="GO:0006260">
    <property type="term" value="P:DNA replication"/>
    <property type="evidence" value="ECO:0007669"/>
    <property type="project" value="InterPro"/>
</dbReference>
<dbReference type="GO" id="GO:0003677">
    <property type="term" value="F:DNA binding"/>
    <property type="evidence" value="ECO:0007669"/>
    <property type="project" value="InterPro"/>
</dbReference>
<accession>A0A4Y2FSL2</accession>
<keyword evidence="2" id="KW-0597">Phosphoprotein</keyword>
<feature type="compositionally biased region" description="Acidic residues" evidence="5">
    <location>
        <begin position="46"/>
        <end position="63"/>
    </location>
</feature>
<gene>
    <name evidence="8" type="primary">LT_8</name>
    <name evidence="8" type="ORF">AVEN_15024_1</name>
</gene>
<dbReference type="InterPro" id="IPR017910">
    <property type="entry name" value="Znf_lg_T-Ag_D1-typ"/>
</dbReference>
<name>A0A4Y2FSL2_ARAVE</name>
<feature type="domain" description="T-ag D1-type" evidence="7">
    <location>
        <begin position="207"/>
        <end position="296"/>
    </location>
</feature>
<dbReference type="InterPro" id="IPR037102">
    <property type="entry name" value="Znf_lg_T-Ag_D1_dom_sf"/>
</dbReference>
<dbReference type="Pfam" id="PF06431">
    <property type="entry name" value="Polyoma_lg_T_C"/>
    <property type="match status" value="1"/>
</dbReference>
<feature type="domain" description="SF3 helicase" evidence="6">
    <location>
        <begin position="315"/>
        <end position="495"/>
    </location>
</feature>
<evidence type="ECO:0000313" key="9">
    <source>
        <dbReference type="Proteomes" id="UP000499080"/>
    </source>
</evidence>
<dbReference type="PROSITE" id="PS51341">
    <property type="entry name" value="ZF_LTAG_D1"/>
    <property type="match status" value="1"/>
</dbReference>
<comment type="subcellular location">
    <subcellularLocation>
        <location evidence="1">Host cell</location>
    </subcellularLocation>
</comment>
<keyword evidence="9" id="KW-1185">Reference proteome</keyword>
<keyword evidence="4" id="KW-0067">ATP-binding</keyword>
<dbReference type="Gene3D" id="1.10.10.510">
    <property type="entry name" value="Zinc finger, large T-antigen D1 domain"/>
    <property type="match status" value="1"/>
</dbReference>
<dbReference type="InterPro" id="IPR010932">
    <property type="entry name" value="Lg_T_Ag_Polyomavir_C"/>
</dbReference>
<evidence type="ECO:0000256" key="1">
    <source>
        <dbReference type="ARBA" id="ARBA00004340"/>
    </source>
</evidence>
<feature type="region of interest" description="Disordered" evidence="5">
    <location>
        <begin position="549"/>
        <end position="568"/>
    </location>
</feature>
<dbReference type="EMBL" id="BGPR01001067">
    <property type="protein sequence ID" value="GBM44500.1"/>
    <property type="molecule type" value="Genomic_DNA"/>
</dbReference>
<evidence type="ECO:0000256" key="2">
    <source>
        <dbReference type="ARBA" id="ARBA00022553"/>
    </source>
</evidence>
<dbReference type="GO" id="GO:0043657">
    <property type="term" value="C:host cell"/>
    <property type="evidence" value="ECO:0007669"/>
    <property type="project" value="UniProtKB-SubCell"/>
</dbReference>
<protein>
    <submittedName>
        <fullName evidence="8">Large T antigen</fullName>
    </submittedName>
</protein>
<dbReference type="AlphaFoldDB" id="A0A4Y2FSL2"/>
<sequence length="568" mass="66092">MWHPDINKENPDAFKEEFLELTEAWNVFKKGPGHSEPSQTESSGFQDDEFVWSDPPSEDEEEYNSTPFSEEFFIPSPKKTLQFLRAFFRSGSNRRAGKFFALFTVQSNLKLMEDLFDHLSLYLGNVLRFIGWSTRTNKDILVILLNFNYERRLVDVKKDLHKIKIAPAQLFYCVKFNKFKNFCYEKYGDLTIKYCIPEEKPPTKPETSKFNHKLIVDFALSHQINDVFHLMYEYAHLGQPCDRDPFEITKDHEDDHEEHRENALVFTHMCDRKRIAKNAIESVFANLYMLLKKEKPEQYLDRRCNDIANAVLEIEDCTLFGEADFYAHYHFKKFKAVSLLIVNSFLYGEPRNRWTILKGDFKCGKTSYANAVMKFFEGVNINVNIEKQRLPFYLGQAIGKRFALFDDVKGKPEEGSKLTQGWGFYNIDDLRDHIDGHVEVQLEKKNQQPVSQVFPPGIITCNDYVIPESVNQRVQGPIKIKKSKFWDKHPVKVTMELFYIGGVILNLFPAPPALQSKIMTKKSEWWTKHDSNCKCLEEAATGRAARATERAAMETENTDAATEGFQRE</sequence>
<dbReference type="GO" id="GO:0005524">
    <property type="term" value="F:ATP binding"/>
    <property type="evidence" value="ECO:0007669"/>
    <property type="project" value="UniProtKB-KW"/>
</dbReference>
<keyword evidence="3" id="KW-0547">Nucleotide-binding</keyword>
<evidence type="ECO:0000256" key="3">
    <source>
        <dbReference type="ARBA" id="ARBA00022741"/>
    </source>
</evidence>